<feature type="region of interest" description="Disordered" evidence="1">
    <location>
        <begin position="1021"/>
        <end position="1088"/>
    </location>
</feature>
<feature type="region of interest" description="Disordered" evidence="1">
    <location>
        <begin position="2172"/>
        <end position="2256"/>
    </location>
</feature>
<feature type="compositionally biased region" description="Low complexity" evidence="1">
    <location>
        <begin position="756"/>
        <end position="779"/>
    </location>
</feature>
<feature type="compositionally biased region" description="Basic and acidic residues" evidence="1">
    <location>
        <begin position="1198"/>
        <end position="1218"/>
    </location>
</feature>
<feature type="region of interest" description="Disordered" evidence="1">
    <location>
        <begin position="1984"/>
        <end position="2053"/>
    </location>
</feature>
<feature type="compositionally biased region" description="Polar residues" evidence="1">
    <location>
        <begin position="2235"/>
        <end position="2255"/>
    </location>
</feature>
<evidence type="ECO:0000313" key="3">
    <source>
        <dbReference type="Proteomes" id="UP001438707"/>
    </source>
</evidence>
<feature type="region of interest" description="Disordered" evidence="1">
    <location>
        <begin position="1475"/>
        <end position="1523"/>
    </location>
</feature>
<feature type="region of interest" description="Disordered" evidence="1">
    <location>
        <begin position="749"/>
        <end position="815"/>
    </location>
</feature>
<feature type="region of interest" description="Disordered" evidence="1">
    <location>
        <begin position="1537"/>
        <end position="1582"/>
    </location>
</feature>
<gene>
    <name evidence="2" type="ORF">WJX74_010750</name>
</gene>
<feature type="compositionally biased region" description="Polar residues" evidence="1">
    <location>
        <begin position="2194"/>
        <end position="2206"/>
    </location>
</feature>
<protein>
    <submittedName>
        <fullName evidence="2">Uncharacterized protein</fullName>
    </submittedName>
</protein>
<feature type="region of interest" description="Disordered" evidence="1">
    <location>
        <begin position="357"/>
        <end position="427"/>
    </location>
</feature>
<feature type="region of interest" description="Disordered" evidence="1">
    <location>
        <begin position="1353"/>
        <end position="1463"/>
    </location>
</feature>
<feature type="compositionally biased region" description="Polar residues" evidence="1">
    <location>
        <begin position="2104"/>
        <end position="2126"/>
    </location>
</feature>
<proteinExistence type="predicted"/>
<dbReference type="Proteomes" id="UP001438707">
    <property type="component" value="Unassembled WGS sequence"/>
</dbReference>
<comment type="caution">
    <text evidence="2">The sequence shown here is derived from an EMBL/GenBank/DDBJ whole genome shotgun (WGS) entry which is preliminary data.</text>
</comment>
<accession>A0AAW1RMA0</accession>
<feature type="region of interest" description="Disordered" evidence="1">
    <location>
        <begin position="1602"/>
        <end position="1656"/>
    </location>
</feature>
<reference evidence="2 3" key="1">
    <citation type="journal article" date="2024" name="Nat. Commun.">
        <title>Phylogenomics reveals the evolutionary origins of lichenization in chlorophyte algae.</title>
        <authorList>
            <person name="Puginier C."/>
            <person name="Libourel C."/>
            <person name="Otte J."/>
            <person name="Skaloud P."/>
            <person name="Haon M."/>
            <person name="Grisel S."/>
            <person name="Petersen M."/>
            <person name="Berrin J.G."/>
            <person name="Delaux P.M."/>
            <person name="Dal Grande F."/>
            <person name="Keller J."/>
        </authorList>
    </citation>
    <scope>NUCLEOTIDE SEQUENCE [LARGE SCALE GENOMIC DNA]</scope>
    <source>
        <strain evidence="2 3">SAG 2145</strain>
    </source>
</reference>
<feature type="compositionally biased region" description="Pro residues" evidence="1">
    <location>
        <begin position="955"/>
        <end position="964"/>
    </location>
</feature>
<name>A0AAW1RMA0_9CHLO</name>
<feature type="compositionally biased region" description="Low complexity" evidence="1">
    <location>
        <begin position="370"/>
        <end position="383"/>
    </location>
</feature>
<feature type="region of interest" description="Disordered" evidence="1">
    <location>
        <begin position="1864"/>
        <end position="1908"/>
    </location>
</feature>
<feature type="region of interest" description="Disordered" evidence="1">
    <location>
        <begin position="698"/>
        <end position="722"/>
    </location>
</feature>
<feature type="compositionally biased region" description="Polar residues" evidence="1">
    <location>
        <begin position="1403"/>
        <end position="1417"/>
    </location>
</feature>
<feature type="compositionally biased region" description="Polar residues" evidence="1">
    <location>
        <begin position="2032"/>
        <end position="2048"/>
    </location>
</feature>
<evidence type="ECO:0000313" key="2">
    <source>
        <dbReference type="EMBL" id="KAK9834793.1"/>
    </source>
</evidence>
<evidence type="ECO:0000256" key="1">
    <source>
        <dbReference type="SAM" id="MobiDB-lite"/>
    </source>
</evidence>
<feature type="region of interest" description="Disordered" evidence="1">
    <location>
        <begin position="1277"/>
        <end position="1304"/>
    </location>
</feature>
<feature type="compositionally biased region" description="Low complexity" evidence="1">
    <location>
        <begin position="208"/>
        <end position="232"/>
    </location>
</feature>
<feature type="region of interest" description="Disordered" evidence="1">
    <location>
        <begin position="921"/>
        <end position="982"/>
    </location>
</feature>
<keyword evidence="3" id="KW-1185">Reference proteome</keyword>
<feature type="compositionally biased region" description="Basic and acidic residues" evidence="1">
    <location>
        <begin position="702"/>
        <end position="718"/>
    </location>
</feature>
<feature type="compositionally biased region" description="Polar residues" evidence="1">
    <location>
        <begin position="1541"/>
        <end position="1553"/>
    </location>
</feature>
<feature type="compositionally biased region" description="Low complexity" evidence="1">
    <location>
        <begin position="2094"/>
        <end position="2103"/>
    </location>
</feature>
<feature type="compositionally biased region" description="Polar residues" evidence="1">
    <location>
        <begin position="1482"/>
        <end position="1493"/>
    </location>
</feature>
<feature type="region of interest" description="Disordered" evidence="1">
    <location>
        <begin position="2091"/>
        <end position="2139"/>
    </location>
</feature>
<dbReference type="EMBL" id="JALJOS010000009">
    <property type="protein sequence ID" value="KAK9834793.1"/>
    <property type="molecule type" value="Genomic_DNA"/>
</dbReference>
<feature type="region of interest" description="Disordered" evidence="1">
    <location>
        <begin position="1808"/>
        <end position="1837"/>
    </location>
</feature>
<feature type="compositionally biased region" description="Basic residues" evidence="1">
    <location>
        <begin position="1365"/>
        <end position="1375"/>
    </location>
</feature>
<feature type="compositionally biased region" description="Basic and acidic residues" evidence="1">
    <location>
        <begin position="1995"/>
        <end position="2009"/>
    </location>
</feature>
<feature type="region of interest" description="Disordered" evidence="1">
    <location>
        <begin position="1230"/>
        <end position="1263"/>
    </location>
</feature>
<feature type="region of interest" description="Disordered" evidence="1">
    <location>
        <begin position="1"/>
        <end position="77"/>
    </location>
</feature>
<feature type="region of interest" description="Disordered" evidence="1">
    <location>
        <begin position="191"/>
        <end position="233"/>
    </location>
</feature>
<organism evidence="2 3">
    <name type="scientific">Apatococcus lobatus</name>
    <dbReference type="NCBI Taxonomy" id="904363"/>
    <lineage>
        <taxon>Eukaryota</taxon>
        <taxon>Viridiplantae</taxon>
        <taxon>Chlorophyta</taxon>
        <taxon>core chlorophytes</taxon>
        <taxon>Trebouxiophyceae</taxon>
        <taxon>Chlorellales</taxon>
        <taxon>Chlorellaceae</taxon>
        <taxon>Apatococcus</taxon>
    </lineage>
</organism>
<feature type="region of interest" description="Disordered" evidence="1">
    <location>
        <begin position="1196"/>
        <end position="1218"/>
    </location>
</feature>
<feature type="compositionally biased region" description="Low complexity" evidence="1">
    <location>
        <begin position="1281"/>
        <end position="1295"/>
    </location>
</feature>
<feature type="compositionally biased region" description="Polar residues" evidence="1">
    <location>
        <begin position="1815"/>
        <end position="1827"/>
    </location>
</feature>
<sequence>MNGLLAQVEEEHQQRKAVAQKGSRRSNETGSLHAAHRLDSSRPLTSYHWTQPGRAWRRTSSSPTKRAAYEQSPKWNSRKTADIGLAEDHPDALNEPAHQTHFVIGRVGNRSPQAAKAAARQRFAHGRDYLSLESPSSGPSLNQSMSDQVLMGSPILGVSRASTPRSTPGRDVVIPRREALAVLHSSTLTRNPILSATPSPKPTRPLHAAKQQSSGASPSAAAQSFQPYASPSHAHLQLQADNAGDLLSECGSPAMEMLDAADTLMVDMDSMDVSHMSIKAIRTSVSAPSPALLVPEEDTSCQPSSAAVAAAIDVQPACVSDNLDAAPVDVLPAPVQAQASPSSSSELLLRQMRGLLGPFMTPMQPESISQRRQQQQQHEQQQQCTETDQAGETKAAGISKPVSPADPGHMLARSLPISPRPAQGRPGLRSWLHVDQQQENRPEPASSDLKSTALETVRDQAASAADPNSNSYIHESADNVSTAASAHDAGTFGDAKLGASGTGSICMEVPAQQHVSILLTEATDEVLTSSPMPGALEGEYQARSPIPLWQARLSEGLGPAASPGRPMRLLHLDSRGRFDDANAVHYSLDFEEDRDDFSPSLGPTSMRWASRFSEGMSALGSDEEFQAEVRRRLFPASPFNHPALPMASHTAIASLGSSSSDLSQHGLSISITSTQEPGCTTAHQDAPEGQVSELCHDNASAPRDEDDRLLGGKQHENHNQGADCANRDAAAFPAQKQRIALLPDMALEEDSSNNAPRQQQWPPSRQQACAEASLCSSAEGQPARHAISSSSPDEADSRNVIFKPGEDKPVQDVGHADTSASMTDALHEQLEAPVHGILEDGQQPAEPLPTALPACAADDQSKSPLNIECKGRDNHGDDDDGLHKAVESSANQHAHWGGLRKNRQDHTPLEDNLAARSSQAYSESFEAVSEADAPCSGPPAPEGRAFAACTDTAPPAGPLHPDPASPGGLEQEADTHMEPVSSQGVALNVQEEPPGPELAEGCQGLAQQPPACVPTIMTGVSSTAAHEPHEHPQMDGVPASSCCDPEDAGQKDQVEANEQTLAPPSSSDDVAAADLDDHEASGSSSHAAHCRDCMADDLSEGMCLEADEDALPHAHSQPGISPTTCAFLHDSSYEQAPLAAGDAKPGHKDSSAIHARQPETINSSTANVSMTQDVADCAAFANGDLDLALDASSNPAAKDLDDHAEATDAESTCHHSQEASELLMAPEACHSTSDAWEDDSVLRQSSTLGGQEQDDEEGEGLSPRIRALGRLKSRAQERRLASISSSLNRSRPSTRAAEADQEHFPMVQSADQMALGRATLLMLGAHLQDAASSLQKYMPSPADNLHLRRALEQSRRCCSQDPQHSLHHPSSRRSHGSGLAMSPPKKASPGSVRRQCSMPADGSLQNSSPGASVTTQGSKKERRSLEGAVMRSLQGSGTHTPHTDGDTDQLPIRSNQSSLDGAGMLPMQPIEMSASRSDLDNAHQSVRSMQDSLDGTVPSKAAHQVAGDAQTSLPSKPASLLRGSVDGTAKQRGYANRHLRQQQAQGKHAASTSLPPPLPVSQAAAPATPAGNDMPQSGVIPSCMQADQSSASLSLCPSAAIPESAGETSQGNVHNSLSQHDSASESLPEQPIKALPGSVPANAQKSDLSRIRPDKGPSSVGLDRWCAAAESAGIPQGFQQASALMAMSLSYRLDMAGSDTVPLVHSCWVLNAAFQGVRVRRKMRSQGVRQLVAEIKDTAALLQNISEEIIHAGEPHSRSHKAPADTLFIYQTRHHLCVRRQQLVDIINKPGLPPKALAITKPVVNAPQRARSFAQRPSTTPAPSSFKSVRGGMPDATAQDAIQRAAENHEEGSVDQDEHKLSLSSVGDAWPGPPDSAAEGACGPLSPEDMKPGSQDEPPGNDLEDHADACVDNVDPATCAIKPKRKASTLRLCHRRKANCAHRGARQLPSEELLPAELIAQNLDCLTESSAGACMADDAALPGHELGDASPSQLHADDDSLHTADDRMGSHNAISSASQTRGDVLDPCPFSSDGQSTEQGSAVSSQCDASPDDQAWQSEAYALEDSQPGHPAAADQMSLRVSCSSGAQLDGLTQDQQQHQQRQSWDASEQFSNKAHVTNNESQQRFVNPDSPKFLRKTSRRQNVWRLPDYSLVKPRTNCHLEPHFKPLALAGDARTGAPGLGRRQSLARPPSRNALSHRSSLQRPVSWNRKLEQPAWESSGASQQKRPVVAWNSRAASAPQTQRAARSSSFQSHRVSQEYKLRKKLSVSEDMLPIRQGPDDTIQAGPLDDILGQVNDLLHQVNDVLGY</sequence>
<feature type="compositionally biased region" description="Polar residues" evidence="1">
    <location>
        <begin position="2012"/>
        <end position="2021"/>
    </location>
</feature>
<feature type="compositionally biased region" description="Polar residues" evidence="1">
    <location>
        <begin position="1606"/>
        <end position="1627"/>
    </location>
</feature>
<feature type="compositionally biased region" description="Low complexity" evidence="1">
    <location>
        <begin position="1061"/>
        <end position="1073"/>
    </location>
</feature>